<feature type="domain" description="Spore germination GerAC-like C-terminal" evidence="8">
    <location>
        <begin position="198"/>
        <end position="366"/>
    </location>
</feature>
<reference evidence="11" key="1">
    <citation type="journal article" date="2019" name="Int. J. Syst. Evol. Microbiol.">
        <title>The Global Catalogue of Microorganisms (GCM) 10K type strain sequencing project: providing services to taxonomists for standard genome sequencing and annotation.</title>
        <authorList>
            <consortium name="The Broad Institute Genomics Platform"/>
            <consortium name="The Broad Institute Genome Sequencing Center for Infectious Disease"/>
            <person name="Wu L."/>
            <person name="Ma J."/>
        </authorList>
    </citation>
    <scope>NUCLEOTIDE SEQUENCE [LARGE SCALE GENOMIC DNA]</scope>
    <source>
        <strain evidence="11">CGMCC 1.14993</strain>
    </source>
</reference>
<evidence type="ECO:0000259" key="9">
    <source>
        <dbReference type="Pfam" id="PF25198"/>
    </source>
</evidence>
<accession>A0A8J3ACM0</accession>
<organism evidence="10 11">
    <name type="scientific">Gottfriedia solisilvae</name>
    <dbReference type="NCBI Taxonomy" id="1516104"/>
    <lineage>
        <taxon>Bacteria</taxon>
        <taxon>Bacillati</taxon>
        <taxon>Bacillota</taxon>
        <taxon>Bacilli</taxon>
        <taxon>Bacillales</taxon>
        <taxon>Bacillaceae</taxon>
        <taxon>Gottfriedia</taxon>
    </lineage>
</organism>
<dbReference type="InterPro" id="IPR057336">
    <property type="entry name" value="GerAC_N"/>
</dbReference>
<keyword evidence="3" id="KW-0309">Germination</keyword>
<dbReference type="EMBL" id="BMHB01000001">
    <property type="protein sequence ID" value="GGI10782.1"/>
    <property type="molecule type" value="Genomic_DNA"/>
</dbReference>
<keyword evidence="6" id="KW-0564">Palmitate</keyword>
<comment type="similarity">
    <text evidence="2">Belongs to the GerABKC lipoprotein family.</text>
</comment>
<protein>
    <submittedName>
        <fullName evidence="10">Germination protein GerC</fullName>
    </submittedName>
</protein>
<dbReference type="OrthoDB" id="2694406at2"/>
<sequence length="372" mass="43014">MKLFQVCILSVFLFIGVTGCRDKMNIEDITMSLLLGLDVNEEGKVEMFMSSPVFSEDAKEKNEHFEVKTLSMKEARNYFDSMATGITSGGKVQAVLIGSKMIEHKNWYSTLDFLYRDPKLRLNADIVFVNGSVSDVFDLDLKDKPRLSIFLPQLLETANFREVAVRTSLRNYYQMYYDKGITPFAPELSIVENKLKMTGTTLLNDQNLYSKTLSMKETQLFKILNDKVEGQLSYTLALDKFKKDVDIFKENAVSFYAKDIRRRIHKKYKKGQYQYNINLKMPIVINESPIKLNDQTEKSLRDEIEKELEKELNDLVTSFQEAKVDPLGLGIYASAFNHSVWKKNDDKWISFYEKAKIKVNVEIIIFDKGISM</sequence>
<gene>
    <name evidence="10" type="ORF">GCM10007380_04530</name>
</gene>
<dbReference type="Pfam" id="PF05504">
    <property type="entry name" value="Spore_GerAC"/>
    <property type="match status" value="1"/>
</dbReference>
<dbReference type="GO" id="GO:0016020">
    <property type="term" value="C:membrane"/>
    <property type="evidence" value="ECO:0007669"/>
    <property type="project" value="UniProtKB-SubCell"/>
</dbReference>
<dbReference type="AlphaFoldDB" id="A0A8J3ACM0"/>
<dbReference type="InterPro" id="IPR046953">
    <property type="entry name" value="Spore_GerAC-like_C"/>
</dbReference>
<dbReference type="PANTHER" id="PTHR35789">
    <property type="entry name" value="SPORE GERMINATION PROTEIN B3"/>
    <property type="match status" value="1"/>
</dbReference>
<keyword evidence="11" id="KW-1185">Reference proteome</keyword>
<dbReference type="Proteomes" id="UP000626244">
    <property type="component" value="Unassembled WGS sequence"/>
</dbReference>
<evidence type="ECO:0000256" key="7">
    <source>
        <dbReference type="ARBA" id="ARBA00023288"/>
    </source>
</evidence>
<keyword evidence="5" id="KW-0472">Membrane</keyword>
<dbReference type="InterPro" id="IPR008844">
    <property type="entry name" value="Spore_GerAC-like"/>
</dbReference>
<evidence type="ECO:0000256" key="4">
    <source>
        <dbReference type="ARBA" id="ARBA00022729"/>
    </source>
</evidence>
<name>A0A8J3ACM0_9BACI</name>
<keyword evidence="4" id="KW-0732">Signal</keyword>
<dbReference type="InterPro" id="IPR038501">
    <property type="entry name" value="Spore_GerAC_C_sf"/>
</dbReference>
<dbReference type="PROSITE" id="PS51257">
    <property type="entry name" value="PROKAR_LIPOPROTEIN"/>
    <property type="match status" value="1"/>
</dbReference>
<keyword evidence="7" id="KW-0449">Lipoprotein</keyword>
<evidence type="ECO:0000313" key="11">
    <source>
        <dbReference type="Proteomes" id="UP000626244"/>
    </source>
</evidence>
<comment type="caution">
    <text evidence="10">The sequence shown here is derived from an EMBL/GenBank/DDBJ whole genome shotgun (WGS) entry which is preliminary data.</text>
</comment>
<evidence type="ECO:0000256" key="1">
    <source>
        <dbReference type="ARBA" id="ARBA00004635"/>
    </source>
</evidence>
<dbReference type="PANTHER" id="PTHR35789:SF1">
    <property type="entry name" value="SPORE GERMINATION PROTEIN B3"/>
    <property type="match status" value="1"/>
</dbReference>
<proteinExistence type="inferred from homology"/>
<evidence type="ECO:0000313" key="10">
    <source>
        <dbReference type="EMBL" id="GGI10782.1"/>
    </source>
</evidence>
<evidence type="ECO:0000256" key="2">
    <source>
        <dbReference type="ARBA" id="ARBA00007886"/>
    </source>
</evidence>
<feature type="domain" description="Spore germination protein N-terminal" evidence="9">
    <location>
        <begin position="22"/>
        <end position="189"/>
    </location>
</feature>
<dbReference type="NCBIfam" id="TIGR02887">
    <property type="entry name" value="spore_ger_x_C"/>
    <property type="match status" value="1"/>
</dbReference>
<dbReference type="Gene3D" id="3.30.300.210">
    <property type="entry name" value="Nutrient germinant receptor protein C, domain 3"/>
    <property type="match status" value="1"/>
</dbReference>
<dbReference type="GO" id="GO:0009847">
    <property type="term" value="P:spore germination"/>
    <property type="evidence" value="ECO:0007669"/>
    <property type="project" value="InterPro"/>
</dbReference>
<evidence type="ECO:0000256" key="3">
    <source>
        <dbReference type="ARBA" id="ARBA00022544"/>
    </source>
</evidence>
<evidence type="ECO:0000256" key="5">
    <source>
        <dbReference type="ARBA" id="ARBA00023136"/>
    </source>
</evidence>
<dbReference type="RefSeq" id="WP_087998745.1">
    <property type="nucleotide sequence ID" value="NZ_BMHB01000001.1"/>
</dbReference>
<comment type="subcellular location">
    <subcellularLocation>
        <location evidence="1">Membrane</location>
        <topology evidence="1">Lipid-anchor</topology>
    </subcellularLocation>
</comment>
<evidence type="ECO:0000259" key="8">
    <source>
        <dbReference type="Pfam" id="PF05504"/>
    </source>
</evidence>
<dbReference type="Pfam" id="PF25198">
    <property type="entry name" value="Spore_GerAC_N"/>
    <property type="match status" value="1"/>
</dbReference>
<evidence type="ECO:0000256" key="6">
    <source>
        <dbReference type="ARBA" id="ARBA00023139"/>
    </source>
</evidence>